<protein>
    <submittedName>
        <fullName evidence="2">Uncharacterized protein</fullName>
    </submittedName>
</protein>
<reference evidence="2 3" key="1">
    <citation type="submission" date="2013-08" db="EMBL/GenBank/DDBJ databases">
        <authorList>
            <person name="Weinstock G."/>
            <person name="Sodergren E."/>
            <person name="Wylie T."/>
            <person name="Fulton L."/>
            <person name="Fulton R."/>
            <person name="Fronick C."/>
            <person name="O'Laughlin M."/>
            <person name="Godfrey J."/>
            <person name="Miner T."/>
            <person name="Herter B."/>
            <person name="Appelbaum E."/>
            <person name="Cordes M."/>
            <person name="Lek S."/>
            <person name="Wollam A."/>
            <person name="Pepin K.H."/>
            <person name="Palsikar V.B."/>
            <person name="Mitreva M."/>
            <person name="Wilson R.K."/>
        </authorList>
    </citation>
    <scope>NUCLEOTIDE SEQUENCE [LARGE SCALE GENOMIC DNA]</scope>
    <source>
        <strain evidence="2 3">ATCC 12856</strain>
    </source>
</reference>
<dbReference type="PATRIC" id="fig|649747.3.peg.532"/>
<sequence length="123" mass="14220">MTIAISKKISQKDEFLQLILLAYLFLKELLMYGAFILPKISFTPPLVAAYTDSRPPFQKGASAMKGRWRYHPFYVKVRYGALQLIVPFIIFQFIRTLLFPTPFDVILLTLLALLYAAILCDWI</sequence>
<organism evidence="2 3">
    <name type="scientific">Aneurinibacillus aneurinilyticus ATCC 12856</name>
    <dbReference type="NCBI Taxonomy" id="649747"/>
    <lineage>
        <taxon>Bacteria</taxon>
        <taxon>Bacillati</taxon>
        <taxon>Bacillota</taxon>
        <taxon>Bacilli</taxon>
        <taxon>Bacillales</taxon>
        <taxon>Paenibacillaceae</taxon>
        <taxon>Aneurinibacillus group</taxon>
        <taxon>Aneurinibacillus</taxon>
    </lineage>
</organism>
<evidence type="ECO:0000256" key="1">
    <source>
        <dbReference type="SAM" id="Phobius"/>
    </source>
</evidence>
<dbReference type="HOGENOM" id="CLU_2010509_0_0_9"/>
<feature type="transmembrane region" description="Helical" evidence="1">
    <location>
        <begin position="105"/>
        <end position="122"/>
    </location>
</feature>
<gene>
    <name evidence="2" type="ORF">HMPREF0083_00600</name>
</gene>
<dbReference type="EMBL" id="AWSJ01000045">
    <property type="protein sequence ID" value="ERI11284.1"/>
    <property type="molecule type" value="Genomic_DNA"/>
</dbReference>
<evidence type="ECO:0000313" key="3">
    <source>
        <dbReference type="Proteomes" id="UP000016511"/>
    </source>
</evidence>
<feature type="transmembrane region" description="Helical" evidence="1">
    <location>
        <begin position="15"/>
        <end position="37"/>
    </location>
</feature>
<keyword evidence="1" id="KW-1133">Transmembrane helix</keyword>
<keyword evidence="1" id="KW-0472">Membrane</keyword>
<dbReference type="eggNOG" id="ENOG50307KS">
    <property type="taxonomic scope" value="Bacteria"/>
</dbReference>
<proteinExistence type="predicted"/>
<name>U1WRR3_ANEAE</name>
<dbReference type="Proteomes" id="UP000016511">
    <property type="component" value="Unassembled WGS sequence"/>
</dbReference>
<accession>U1WRR3</accession>
<comment type="caution">
    <text evidence="2">The sequence shown here is derived from an EMBL/GenBank/DDBJ whole genome shotgun (WGS) entry which is preliminary data.</text>
</comment>
<dbReference type="STRING" id="649747.HMPREF0083_00600"/>
<feature type="transmembrane region" description="Helical" evidence="1">
    <location>
        <begin position="77"/>
        <end position="99"/>
    </location>
</feature>
<keyword evidence="3" id="KW-1185">Reference proteome</keyword>
<dbReference type="AlphaFoldDB" id="U1WRR3"/>
<keyword evidence="1" id="KW-0812">Transmembrane</keyword>
<evidence type="ECO:0000313" key="2">
    <source>
        <dbReference type="EMBL" id="ERI11284.1"/>
    </source>
</evidence>